<dbReference type="AlphaFoldDB" id="A0A8T1ALZ4"/>
<reference evidence="1" key="1">
    <citation type="submission" date="2018-10" db="EMBL/GenBank/DDBJ databases">
        <title>Effector identification in a new, highly contiguous assembly of the strawberry crown rot pathogen Phytophthora cactorum.</title>
        <authorList>
            <person name="Armitage A.D."/>
            <person name="Nellist C.F."/>
            <person name="Bates H."/>
            <person name="Vickerstaff R.J."/>
            <person name="Harrison R.J."/>
        </authorList>
    </citation>
    <scope>NUCLEOTIDE SEQUENCE</scope>
    <source>
        <strain evidence="1">4040</strain>
    </source>
</reference>
<proteinExistence type="predicted"/>
<dbReference type="Proteomes" id="UP000736787">
    <property type="component" value="Unassembled WGS sequence"/>
</dbReference>
<organism evidence="1 2">
    <name type="scientific">Phytophthora cactorum</name>
    <dbReference type="NCBI Taxonomy" id="29920"/>
    <lineage>
        <taxon>Eukaryota</taxon>
        <taxon>Sar</taxon>
        <taxon>Stramenopiles</taxon>
        <taxon>Oomycota</taxon>
        <taxon>Peronosporomycetes</taxon>
        <taxon>Peronosporales</taxon>
        <taxon>Peronosporaceae</taxon>
        <taxon>Phytophthora</taxon>
    </lineage>
</organism>
<sequence length="98" mass="10524">MRGSSRHDHLPKRSARLLAPTVHERCPRLVEGVLGHGACHHDSLAARATPALESASHLSVAQQPDDAAAVIEALRMSMTGAAGHGEMRTVPYTERAVW</sequence>
<protein>
    <submittedName>
        <fullName evidence="1">Uncharacterized protein</fullName>
    </submittedName>
</protein>
<gene>
    <name evidence="1" type="ORF">PC117_g26211</name>
</gene>
<name>A0A8T1ALZ4_9STRA</name>
<accession>A0A8T1ALZ4</accession>
<dbReference type="EMBL" id="RCMK01002317">
    <property type="protein sequence ID" value="KAG2882498.1"/>
    <property type="molecule type" value="Genomic_DNA"/>
</dbReference>
<comment type="caution">
    <text evidence="1">The sequence shown here is derived from an EMBL/GenBank/DDBJ whole genome shotgun (WGS) entry which is preliminary data.</text>
</comment>
<evidence type="ECO:0000313" key="2">
    <source>
        <dbReference type="Proteomes" id="UP000736787"/>
    </source>
</evidence>
<evidence type="ECO:0000313" key="1">
    <source>
        <dbReference type="EMBL" id="KAG2882498.1"/>
    </source>
</evidence>